<gene>
    <name evidence="1" type="ORF">HMPREF1097_03387</name>
</gene>
<dbReference type="Gene3D" id="3.40.50.300">
    <property type="entry name" value="P-loop containing nucleotide triphosphate hydrolases"/>
    <property type="match status" value="1"/>
</dbReference>
<dbReference type="AlphaFoldDB" id="R0AYK2"/>
<dbReference type="EMBL" id="AGYG01000022">
    <property type="protein sequence ID" value="ENZ37117.1"/>
    <property type="molecule type" value="Genomic_DNA"/>
</dbReference>
<organism evidence="1 2">
    <name type="scientific">Enterocloster bolteae 90B8</name>
    <dbReference type="NCBI Taxonomy" id="997897"/>
    <lineage>
        <taxon>Bacteria</taxon>
        <taxon>Bacillati</taxon>
        <taxon>Bacillota</taxon>
        <taxon>Clostridia</taxon>
        <taxon>Lachnospirales</taxon>
        <taxon>Lachnospiraceae</taxon>
        <taxon>Enterocloster</taxon>
    </lineage>
</organism>
<evidence type="ECO:0000313" key="1">
    <source>
        <dbReference type="EMBL" id="ENZ37117.1"/>
    </source>
</evidence>
<dbReference type="HOGENOM" id="CLU_1052531_0_0_9"/>
<protein>
    <submittedName>
        <fullName evidence="1">Uncharacterized protein</fullName>
    </submittedName>
</protein>
<dbReference type="SUPFAM" id="SSF52540">
    <property type="entry name" value="P-loop containing nucleoside triphosphate hydrolases"/>
    <property type="match status" value="1"/>
</dbReference>
<proteinExistence type="predicted"/>
<dbReference type="InterPro" id="IPR027417">
    <property type="entry name" value="P-loop_NTPase"/>
</dbReference>
<accession>R0AYK2</accession>
<name>R0AYK2_9FIRM</name>
<reference evidence="1 2" key="1">
    <citation type="submission" date="2013-01" db="EMBL/GenBank/DDBJ databases">
        <title>The Genome Sequence of Clostridium bolteae 90B8.</title>
        <authorList>
            <consortium name="The Broad Institute Genome Sequencing Platform"/>
            <person name="Earl A."/>
            <person name="Ward D."/>
            <person name="Feldgarden M."/>
            <person name="Gevers D."/>
            <person name="Courvalin P."/>
            <person name="Lambert T."/>
            <person name="Walker B."/>
            <person name="Young S.K."/>
            <person name="Zeng Q."/>
            <person name="Gargeya S."/>
            <person name="Fitzgerald M."/>
            <person name="Haas B."/>
            <person name="Abouelleil A."/>
            <person name="Alvarado L."/>
            <person name="Arachchi H.M."/>
            <person name="Berlin A.M."/>
            <person name="Chapman S.B."/>
            <person name="Dewar J."/>
            <person name="Goldberg J."/>
            <person name="Griggs A."/>
            <person name="Gujja S."/>
            <person name="Hansen M."/>
            <person name="Howarth C."/>
            <person name="Imamovic A."/>
            <person name="Larimer J."/>
            <person name="McCowan C."/>
            <person name="Murphy C."/>
            <person name="Neiman D."/>
            <person name="Pearson M."/>
            <person name="Priest M."/>
            <person name="Roberts A."/>
            <person name="Saif S."/>
            <person name="Shea T."/>
            <person name="Sisk P."/>
            <person name="Sykes S."/>
            <person name="Wortman J."/>
            <person name="Nusbaum C."/>
            <person name="Birren B."/>
        </authorList>
    </citation>
    <scope>NUCLEOTIDE SEQUENCE [LARGE SCALE GENOMIC DNA]</scope>
    <source>
        <strain evidence="1 2">90B8</strain>
    </source>
</reference>
<evidence type="ECO:0000313" key="2">
    <source>
        <dbReference type="Proteomes" id="UP000013041"/>
    </source>
</evidence>
<comment type="caution">
    <text evidence="1">The sequence shown here is derived from an EMBL/GenBank/DDBJ whole genome shotgun (WGS) entry which is preliminary data.</text>
</comment>
<dbReference type="PATRIC" id="fig|997897.5.peg.3584"/>
<dbReference type="RefSeq" id="WP_002572877.1">
    <property type="nucleotide sequence ID" value="NZ_KB851155.1"/>
</dbReference>
<sequence>MYLYHDDVIRLFAAQQGYNKLLDILKDGLRDKEDPFLLFFMEQLEPIYQALETNDMQLLFDTLKLKRYPITKKAEKVKWKNLQEALKIARQKNSVDVLQTVFESKLIPIPAKIDGYYDLYLNAPETMYSGANVTIKDFLDIEYEQFLAAINYFHPEADFSTEHGVKGEEYDNVIFVISKGWNQYQFETYAPMIKNGYPQDKEAAYIRNRNLFYVCCSRPKKRLYFFVSVPIDRVFRKFLTEMVGEDNILTYSEFLNSQNHSKTE</sequence>
<dbReference type="Proteomes" id="UP000013041">
    <property type="component" value="Unassembled WGS sequence"/>
</dbReference>